<dbReference type="Pfam" id="PF17642">
    <property type="entry name" value="TssD"/>
    <property type="match status" value="1"/>
</dbReference>
<gene>
    <name evidence="1" type="ORF">DFO77_1753</name>
</gene>
<dbReference type="EMBL" id="QPIZ01000075">
    <property type="protein sequence ID" value="RCW19697.1"/>
    <property type="molecule type" value="Genomic_DNA"/>
</dbReference>
<evidence type="ECO:0000313" key="2">
    <source>
        <dbReference type="Proteomes" id="UP000252733"/>
    </source>
</evidence>
<dbReference type="RefSeq" id="WP_114438235.1">
    <property type="nucleotide sequence ID" value="NZ_QPIZ01000075.1"/>
</dbReference>
<reference evidence="1 2" key="1">
    <citation type="submission" date="2018-07" db="EMBL/GenBank/DDBJ databases">
        <title>Freshwater and sediment microbial communities from various areas in North America, analyzing microbe dynamics in response to fracking.</title>
        <authorList>
            <person name="Lamendella R."/>
        </authorList>
    </citation>
    <scope>NUCLEOTIDE SEQUENCE [LARGE SCALE GENOMIC DNA]</scope>
    <source>
        <strain evidence="1 2">160A</strain>
    </source>
</reference>
<accession>A0A368UKH0</accession>
<keyword evidence="2" id="KW-1185">Reference proteome</keyword>
<organism evidence="1 2">
    <name type="scientific">Marinilabilia salmonicolor</name>
    <dbReference type="NCBI Taxonomy" id="989"/>
    <lineage>
        <taxon>Bacteria</taxon>
        <taxon>Pseudomonadati</taxon>
        <taxon>Bacteroidota</taxon>
        <taxon>Bacteroidia</taxon>
        <taxon>Marinilabiliales</taxon>
        <taxon>Marinilabiliaceae</taxon>
        <taxon>Marinilabilia</taxon>
    </lineage>
</organism>
<dbReference type="GO" id="GO:0033104">
    <property type="term" value="C:type VI protein secretion system complex"/>
    <property type="evidence" value="ECO:0007669"/>
    <property type="project" value="InterPro"/>
</dbReference>
<dbReference type="InterPro" id="IPR041408">
    <property type="entry name" value="Hcp_Tssd"/>
</dbReference>
<evidence type="ECO:0008006" key="3">
    <source>
        <dbReference type="Google" id="ProtNLM"/>
    </source>
</evidence>
<sequence length="135" mass="15327">MYNLPQVDSKVTVWFTLDGEEYEVSQFDISFFQGVDGKGEPQDHVWGGQMTMTLNQTLPESLYNWAMRSSTKDGKVDFRIESGSSPMKIEFFNAYCLNFNRSINSIGGGVSTTLTISPEEVMINGRSFDNHWVNF</sequence>
<evidence type="ECO:0000313" key="1">
    <source>
        <dbReference type="EMBL" id="RCW19697.1"/>
    </source>
</evidence>
<protein>
    <recommendedName>
        <fullName evidence="3">Type VI secretion system needle protein Hcp</fullName>
    </recommendedName>
</protein>
<comment type="caution">
    <text evidence="1">The sequence shown here is derived from an EMBL/GenBank/DDBJ whole genome shotgun (WGS) entry which is preliminary data.</text>
</comment>
<dbReference type="Proteomes" id="UP000252733">
    <property type="component" value="Unassembled WGS sequence"/>
</dbReference>
<proteinExistence type="predicted"/>
<name>A0A368UKH0_9BACT</name>
<dbReference type="AlphaFoldDB" id="A0A368UKH0"/>